<evidence type="ECO:0000256" key="9">
    <source>
        <dbReference type="ARBA" id="ARBA00022842"/>
    </source>
</evidence>
<comment type="subcellular location">
    <subcellularLocation>
        <location evidence="1">Cytoplasm</location>
    </subcellularLocation>
</comment>
<evidence type="ECO:0000256" key="2">
    <source>
        <dbReference type="ARBA" id="ARBA00007599"/>
    </source>
</evidence>
<organism evidence="11 12">
    <name type="scientific">Alkalimarinus sediminis</name>
    <dbReference type="NCBI Taxonomy" id="1632866"/>
    <lineage>
        <taxon>Bacteria</taxon>
        <taxon>Pseudomonadati</taxon>
        <taxon>Pseudomonadota</taxon>
        <taxon>Gammaproteobacteria</taxon>
        <taxon>Alteromonadales</taxon>
        <taxon>Alteromonadaceae</taxon>
        <taxon>Alkalimarinus</taxon>
    </lineage>
</organism>
<keyword evidence="8" id="KW-0067">ATP-binding</keyword>
<dbReference type="Pfam" id="PF02367">
    <property type="entry name" value="TsaE"/>
    <property type="match status" value="1"/>
</dbReference>
<dbReference type="GO" id="GO:0005524">
    <property type="term" value="F:ATP binding"/>
    <property type="evidence" value="ECO:0007669"/>
    <property type="project" value="UniProtKB-KW"/>
</dbReference>
<keyword evidence="9" id="KW-0460">Magnesium</keyword>
<evidence type="ECO:0000256" key="6">
    <source>
        <dbReference type="ARBA" id="ARBA00022723"/>
    </source>
</evidence>
<dbReference type="AlphaFoldDB" id="A0A9E8HG88"/>
<protein>
    <recommendedName>
        <fullName evidence="3">tRNA threonylcarbamoyladenosine biosynthesis protein TsaE</fullName>
    </recommendedName>
    <alternativeName>
        <fullName evidence="10">t(6)A37 threonylcarbamoyladenosine biosynthesis protein TsaE</fullName>
    </alternativeName>
</protein>
<comment type="similarity">
    <text evidence="2">Belongs to the TsaE family.</text>
</comment>
<evidence type="ECO:0000256" key="10">
    <source>
        <dbReference type="ARBA" id="ARBA00032441"/>
    </source>
</evidence>
<dbReference type="Gene3D" id="3.40.50.300">
    <property type="entry name" value="P-loop containing nucleotide triphosphate hydrolases"/>
    <property type="match status" value="1"/>
</dbReference>
<gene>
    <name evidence="11" type="primary">tsaE</name>
    <name evidence="11" type="ORF">NNL22_13845</name>
</gene>
<proteinExistence type="inferred from homology"/>
<dbReference type="GO" id="GO:0002949">
    <property type="term" value="P:tRNA threonylcarbamoyladenosine modification"/>
    <property type="evidence" value="ECO:0007669"/>
    <property type="project" value="InterPro"/>
</dbReference>
<dbReference type="PANTHER" id="PTHR33540">
    <property type="entry name" value="TRNA THREONYLCARBAMOYLADENOSINE BIOSYNTHESIS PROTEIN TSAE"/>
    <property type="match status" value="1"/>
</dbReference>
<sequence length="164" mass="18152">MVSHIKLSANKQSAVLQNEDDTIAFGGLLANACRGAGVIFLNGNLGMGKTTMCRGVLNAMGHQGRVKSPTYTLVEPYELVTGMVYHFDLYRLGDPEELEFMGIRDYLEEQALVIIEWPEKGFGVLPDSDIDVFFELQGTGRLVRWKGNTERGHEIASRLAESLS</sequence>
<dbReference type="PANTHER" id="PTHR33540:SF2">
    <property type="entry name" value="TRNA THREONYLCARBAMOYLADENOSINE BIOSYNTHESIS PROTEIN TSAE"/>
    <property type="match status" value="1"/>
</dbReference>
<evidence type="ECO:0000313" key="12">
    <source>
        <dbReference type="Proteomes" id="UP001164472"/>
    </source>
</evidence>
<evidence type="ECO:0000313" key="11">
    <source>
        <dbReference type="EMBL" id="UZW74098.1"/>
    </source>
</evidence>
<keyword evidence="12" id="KW-1185">Reference proteome</keyword>
<accession>A0A9E8HG88</accession>
<dbReference type="InterPro" id="IPR027417">
    <property type="entry name" value="P-loop_NTPase"/>
</dbReference>
<keyword evidence="7" id="KW-0547">Nucleotide-binding</keyword>
<evidence type="ECO:0000256" key="8">
    <source>
        <dbReference type="ARBA" id="ARBA00022840"/>
    </source>
</evidence>
<keyword evidence="5" id="KW-0819">tRNA processing</keyword>
<evidence type="ECO:0000256" key="1">
    <source>
        <dbReference type="ARBA" id="ARBA00004496"/>
    </source>
</evidence>
<dbReference type="InterPro" id="IPR003442">
    <property type="entry name" value="T6A_TsaE"/>
</dbReference>
<evidence type="ECO:0000256" key="3">
    <source>
        <dbReference type="ARBA" id="ARBA00019010"/>
    </source>
</evidence>
<dbReference type="GO" id="GO:0005737">
    <property type="term" value="C:cytoplasm"/>
    <property type="evidence" value="ECO:0007669"/>
    <property type="project" value="UniProtKB-SubCell"/>
</dbReference>
<evidence type="ECO:0000256" key="5">
    <source>
        <dbReference type="ARBA" id="ARBA00022694"/>
    </source>
</evidence>
<name>A0A9E8HG88_9ALTE</name>
<dbReference type="NCBIfam" id="TIGR00150">
    <property type="entry name" value="T6A_YjeE"/>
    <property type="match status" value="1"/>
</dbReference>
<dbReference type="KEGG" id="asem:NNL22_13845"/>
<evidence type="ECO:0000256" key="4">
    <source>
        <dbReference type="ARBA" id="ARBA00022490"/>
    </source>
</evidence>
<evidence type="ECO:0000256" key="7">
    <source>
        <dbReference type="ARBA" id="ARBA00022741"/>
    </source>
</evidence>
<dbReference type="SUPFAM" id="SSF52540">
    <property type="entry name" value="P-loop containing nucleoside triphosphate hydrolases"/>
    <property type="match status" value="1"/>
</dbReference>
<dbReference type="RefSeq" id="WP_251811301.1">
    <property type="nucleotide sequence ID" value="NZ_CP101527.1"/>
</dbReference>
<keyword evidence="6" id="KW-0479">Metal-binding</keyword>
<reference evidence="11" key="1">
    <citation type="submission" date="2022-07" db="EMBL/GenBank/DDBJ databases">
        <title>Alkalimarinus sp. nov., isolated from gut of a Alitta virens.</title>
        <authorList>
            <person name="Yang A.I."/>
            <person name="Shin N.-R."/>
        </authorList>
    </citation>
    <scope>NUCLEOTIDE SEQUENCE</scope>
    <source>
        <strain evidence="11">FA028</strain>
    </source>
</reference>
<keyword evidence="4" id="KW-0963">Cytoplasm</keyword>
<dbReference type="GO" id="GO:0046872">
    <property type="term" value="F:metal ion binding"/>
    <property type="evidence" value="ECO:0007669"/>
    <property type="project" value="UniProtKB-KW"/>
</dbReference>
<dbReference type="Proteomes" id="UP001164472">
    <property type="component" value="Chromosome"/>
</dbReference>
<dbReference type="EMBL" id="CP101527">
    <property type="protein sequence ID" value="UZW74098.1"/>
    <property type="molecule type" value="Genomic_DNA"/>
</dbReference>